<dbReference type="EMBL" id="LCRI01000008">
    <property type="protein sequence ID" value="KKW32992.1"/>
    <property type="molecule type" value="Genomic_DNA"/>
</dbReference>
<gene>
    <name evidence="8" type="primary">der</name>
    <name evidence="12" type="ORF">UY77_C0008G0009</name>
</gene>
<comment type="similarity">
    <text evidence="1 8 9 10">Belongs to the TRAFAC class TrmE-Era-EngA-EngB-Septin-like GTPase superfamily. EngA (Der) GTPase family.</text>
</comment>
<dbReference type="NCBIfam" id="TIGR00231">
    <property type="entry name" value="small_GTP"/>
    <property type="match status" value="2"/>
</dbReference>
<evidence type="ECO:0000256" key="7">
    <source>
        <dbReference type="ARBA" id="ARBA00032345"/>
    </source>
</evidence>
<dbReference type="CDD" id="cd01894">
    <property type="entry name" value="EngA1"/>
    <property type="match status" value="1"/>
</dbReference>
<accession>A0A0G1ZX58</accession>
<dbReference type="PATRIC" id="fig|1618980.3.peg.186"/>
<keyword evidence="4 10" id="KW-0677">Repeat</keyword>
<reference evidence="12 13" key="1">
    <citation type="journal article" date="2015" name="Nature">
        <title>rRNA introns, odd ribosomes, and small enigmatic genomes across a large radiation of phyla.</title>
        <authorList>
            <person name="Brown C.T."/>
            <person name="Hug L.A."/>
            <person name="Thomas B.C."/>
            <person name="Sharon I."/>
            <person name="Castelle C.J."/>
            <person name="Singh A."/>
            <person name="Wilkins M.J."/>
            <person name="Williams K.H."/>
            <person name="Banfield J.F."/>
        </authorList>
    </citation>
    <scope>NUCLEOTIDE SEQUENCE [LARGE SCALE GENOMIC DNA]</scope>
</reference>
<feature type="binding site" evidence="8">
    <location>
        <begin position="61"/>
        <end position="65"/>
    </location>
    <ligand>
        <name>GTP</name>
        <dbReference type="ChEBI" id="CHEBI:37565"/>
        <label>1</label>
    </ligand>
</feature>
<evidence type="ECO:0000256" key="10">
    <source>
        <dbReference type="RuleBase" id="RU004481"/>
    </source>
</evidence>
<feature type="binding site" evidence="8">
    <location>
        <begin position="14"/>
        <end position="21"/>
    </location>
    <ligand>
        <name>GTP</name>
        <dbReference type="ChEBI" id="CHEBI:37565"/>
        <label>1</label>
    </ligand>
</feature>
<evidence type="ECO:0000256" key="9">
    <source>
        <dbReference type="PROSITE-ProRule" id="PRU01049"/>
    </source>
</evidence>
<keyword evidence="5 8" id="KW-0547">Nucleotide-binding</keyword>
<evidence type="ECO:0000313" key="13">
    <source>
        <dbReference type="Proteomes" id="UP000034711"/>
    </source>
</evidence>
<organism evidence="12 13">
    <name type="scientific">Candidatus Uhrbacteria bacterium GW2011_GWA2_53_10</name>
    <dbReference type="NCBI Taxonomy" id="1618980"/>
    <lineage>
        <taxon>Bacteria</taxon>
        <taxon>Candidatus Uhriibacteriota</taxon>
    </lineage>
</organism>
<evidence type="ECO:0000259" key="11">
    <source>
        <dbReference type="PROSITE" id="PS51712"/>
    </source>
</evidence>
<feature type="domain" description="EngA-type G" evidence="11">
    <location>
        <begin position="186"/>
        <end position="364"/>
    </location>
</feature>
<dbReference type="Gene3D" id="3.40.50.300">
    <property type="entry name" value="P-loop containing nucleotide triphosphate hydrolases"/>
    <property type="match status" value="2"/>
</dbReference>
<dbReference type="InterPro" id="IPR027417">
    <property type="entry name" value="P-loop_NTPase"/>
</dbReference>
<sequence>MIRRAHLPTVALIGRANVGKSTLFNRFVERSQALVSDIAGTTRDRKEGECLWRGQVIRVVDTGGLDVVHATDVERQVVRQAELAMEQADIILFVVDLSSGVLPQDQELGARLTRSKKPVIVVGNKAESLSTATVVHERGWRLSGLDAPLPVSALRGTGVGDLLDKIYDELLRLKKSPADITQVQACRVAVIGQPNVGKSSLLNAILGEERFITSPVAHTTREPNDVLVEMDDKSYLLIDTAGLRRVGKARKAGGLESAGMERTRRILSHTDIALFVLDVTQPLSAQDRALAGLLDEAKVGIIVVANKWDLVPNKNPSSVNEFADYIAGSIPFLQWAPIVFVSALKKQRVQDLFPIIDGVQRRRYTEIPEAELEKFWRSAVRSHRPSKGKGPMTPKVLGLKQVDVAPPRLQLFIKSKRLDVLHASYLRYLENRLRAKFDLEGTPVIINVKGVVSV</sequence>
<feature type="binding site" evidence="8">
    <location>
        <begin position="306"/>
        <end position="309"/>
    </location>
    <ligand>
        <name>GTP</name>
        <dbReference type="ChEBI" id="CHEBI:37565"/>
        <label>2</label>
    </ligand>
</feature>
<evidence type="ECO:0000256" key="3">
    <source>
        <dbReference type="ARBA" id="ARBA00022517"/>
    </source>
</evidence>
<dbReference type="GO" id="GO:0042254">
    <property type="term" value="P:ribosome biogenesis"/>
    <property type="evidence" value="ECO:0007669"/>
    <property type="project" value="UniProtKB-KW"/>
</dbReference>
<keyword evidence="6 8" id="KW-0342">GTP-binding</keyword>
<dbReference type="PANTHER" id="PTHR43834:SF6">
    <property type="entry name" value="GTPASE DER"/>
    <property type="match status" value="1"/>
</dbReference>
<protein>
    <recommendedName>
        <fullName evidence="2 8">GTPase Der</fullName>
    </recommendedName>
    <alternativeName>
        <fullName evidence="7 8">GTP-binding protein EngA</fullName>
    </alternativeName>
</protein>
<evidence type="ECO:0000256" key="2">
    <source>
        <dbReference type="ARBA" id="ARBA00020953"/>
    </source>
</evidence>
<dbReference type="PROSITE" id="PS51712">
    <property type="entry name" value="G_ENGA"/>
    <property type="match status" value="1"/>
</dbReference>
<proteinExistence type="inferred from homology"/>
<name>A0A0G1ZX58_9BACT</name>
<comment type="subunit">
    <text evidence="8">Associates with the 50S ribosomal subunit.</text>
</comment>
<evidence type="ECO:0000256" key="4">
    <source>
        <dbReference type="ARBA" id="ARBA00022737"/>
    </source>
</evidence>
<dbReference type="Pfam" id="PF14714">
    <property type="entry name" value="KH_dom-like"/>
    <property type="match status" value="1"/>
</dbReference>
<dbReference type="Pfam" id="PF01926">
    <property type="entry name" value="MMR_HSR1"/>
    <property type="match status" value="2"/>
</dbReference>
<comment type="function">
    <text evidence="8 10">GTPase that plays an essential role in the late steps of ribosome biogenesis.</text>
</comment>
<feature type="binding site" evidence="8">
    <location>
        <begin position="192"/>
        <end position="199"/>
    </location>
    <ligand>
        <name>GTP</name>
        <dbReference type="ChEBI" id="CHEBI:37565"/>
        <label>2</label>
    </ligand>
</feature>
<dbReference type="CDD" id="cd01895">
    <property type="entry name" value="EngA2"/>
    <property type="match status" value="1"/>
</dbReference>
<dbReference type="GO" id="GO:0043022">
    <property type="term" value="F:ribosome binding"/>
    <property type="evidence" value="ECO:0007669"/>
    <property type="project" value="TreeGrafter"/>
</dbReference>
<evidence type="ECO:0000256" key="6">
    <source>
        <dbReference type="ARBA" id="ARBA00023134"/>
    </source>
</evidence>
<feature type="binding site" evidence="8">
    <location>
        <begin position="239"/>
        <end position="243"/>
    </location>
    <ligand>
        <name>GTP</name>
        <dbReference type="ChEBI" id="CHEBI:37565"/>
        <label>2</label>
    </ligand>
</feature>
<dbReference type="AlphaFoldDB" id="A0A0G1ZX58"/>
<evidence type="ECO:0000313" key="12">
    <source>
        <dbReference type="EMBL" id="KKW32992.1"/>
    </source>
</evidence>
<dbReference type="InterPro" id="IPR031166">
    <property type="entry name" value="G_ENGA"/>
</dbReference>
<dbReference type="InterPro" id="IPR016484">
    <property type="entry name" value="GTPase_Der"/>
</dbReference>
<dbReference type="PANTHER" id="PTHR43834">
    <property type="entry name" value="GTPASE DER"/>
    <property type="match status" value="1"/>
</dbReference>
<feature type="binding site" evidence="8">
    <location>
        <begin position="124"/>
        <end position="127"/>
    </location>
    <ligand>
        <name>GTP</name>
        <dbReference type="ChEBI" id="CHEBI:37565"/>
        <label>1</label>
    </ligand>
</feature>
<dbReference type="Gene3D" id="3.30.300.20">
    <property type="match status" value="1"/>
</dbReference>
<dbReference type="PIRSF" id="PIRSF006485">
    <property type="entry name" value="GTP-binding_EngA"/>
    <property type="match status" value="1"/>
</dbReference>
<evidence type="ECO:0000256" key="1">
    <source>
        <dbReference type="ARBA" id="ARBA00008279"/>
    </source>
</evidence>
<evidence type="ECO:0000256" key="5">
    <source>
        <dbReference type="ARBA" id="ARBA00022741"/>
    </source>
</evidence>
<comment type="caution">
    <text evidence="12">The sequence shown here is derived from an EMBL/GenBank/DDBJ whole genome shotgun (WGS) entry which is preliminary data.</text>
</comment>
<dbReference type="HAMAP" id="MF_00195">
    <property type="entry name" value="GTPase_Der"/>
    <property type="match status" value="1"/>
</dbReference>
<dbReference type="InterPro" id="IPR006073">
    <property type="entry name" value="GTP-bd"/>
</dbReference>
<dbReference type="NCBIfam" id="TIGR03594">
    <property type="entry name" value="GTPase_EngA"/>
    <property type="match status" value="1"/>
</dbReference>
<dbReference type="GO" id="GO:0005525">
    <property type="term" value="F:GTP binding"/>
    <property type="evidence" value="ECO:0007669"/>
    <property type="project" value="UniProtKB-UniRule"/>
</dbReference>
<dbReference type="InterPro" id="IPR015946">
    <property type="entry name" value="KH_dom-like_a/b"/>
</dbReference>
<keyword evidence="3 8" id="KW-0690">Ribosome biogenesis</keyword>
<dbReference type="SUPFAM" id="SSF52540">
    <property type="entry name" value="P-loop containing nucleoside triphosphate hydrolases"/>
    <property type="match status" value="2"/>
</dbReference>
<dbReference type="Proteomes" id="UP000034711">
    <property type="component" value="Unassembled WGS sequence"/>
</dbReference>
<dbReference type="InterPro" id="IPR032859">
    <property type="entry name" value="KH_dom-like"/>
</dbReference>
<dbReference type="InterPro" id="IPR005225">
    <property type="entry name" value="Small_GTP-bd"/>
</dbReference>
<evidence type="ECO:0000256" key="8">
    <source>
        <dbReference type="HAMAP-Rule" id="MF_00195"/>
    </source>
</evidence>